<accession>A0ABQ4Z033</accession>
<keyword evidence="2" id="KW-1185">Reference proteome</keyword>
<evidence type="ECO:0000313" key="1">
    <source>
        <dbReference type="EMBL" id="GJS83494.1"/>
    </source>
</evidence>
<name>A0ABQ4Z033_9ASTR</name>
<gene>
    <name evidence="1" type="ORF">Tco_0750035</name>
</gene>
<proteinExistence type="predicted"/>
<sequence>MGEPLSLDRVFDFPMDEPEPHPAYDFFTPEPLPGPLVDEITEIIVEMEEQVIALVINMEEDIAMLFDDAPTKHLRVIEDLCTHMGNLEYGHGHLVKKVIQMVHAVGRIEQVGTQVEQGQQNETQRDETMVSEMSSRESTLIQCILGMDRRLTDLERRPPGPQ</sequence>
<reference evidence="1" key="2">
    <citation type="submission" date="2022-01" db="EMBL/GenBank/DDBJ databases">
        <authorList>
            <person name="Yamashiro T."/>
            <person name="Shiraishi A."/>
            <person name="Satake H."/>
            <person name="Nakayama K."/>
        </authorList>
    </citation>
    <scope>NUCLEOTIDE SEQUENCE</scope>
</reference>
<organism evidence="1 2">
    <name type="scientific">Tanacetum coccineum</name>
    <dbReference type="NCBI Taxonomy" id="301880"/>
    <lineage>
        <taxon>Eukaryota</taxon>
        <taxon>Viridiplantae</taxon>
        <taxon>Streptophyta</taxon>
        <taxon>Embryophyta</taxon>
        <taxon>Tracheophyta</taxon>
        <taxon>Spermatophyta</taxon>
        <taxon>Magnoliopsida</taxon>
        <taxon>eudicotyledons</taxon>
        <taxon>Gunneridae</taxon>
        <taxon>Pentapetalae</taxon>
        <taxon>asterids</taxon>
        <taxon>campanulids</taxon>
        <taxon>Asterales</taxon>
        <taxon>Asteraceae</taxon>
        <taxon>Asteroideae</taxon>
        <taxon>Anthemideae</taxon>
        <taxon>Anthemidinae</taxon>
        <taxon>Tanacetum</taxon>
    </lineage>
</organism>
<dbReference type="Proteomes" id="UP001151760">
    <property type="component" value="Unassembled WGS sequence"/>
</dbReference>
<evidence type="ECO:0000313" key="2">
    <source>
        <dbReference type="Proteomes" id="UP001151760"/>
    </source>
</evidence>
<reference evidence="1" key="1">
    <citation type="journal article" date="2022" name="Int. J. Mol. Sci.">
        <title>Draft Genome of Tanacetum Coccineum: Genomic Comparison of Closely Related Tanacetum-Family Plants.</title>
        <authorList>
            <person name="Yamashiro T."/>
            <person name="Shiraishi A."/>
            <person name="Nakayama K."/>
            <person name="Satake H."/>
        </authorList>
    </citation>
    <scope>NUCLEOTIDE SEQUENCE</scope>
</reference>
<protein>
    <submittedName>
        <fullName evidence="1">Uncharacterized protein</fullName>
    </submittedName>
</protein>
<dbReference type="EMBL" id="BQNB010010905">
    <property type="protein sequence ID" value="GJS83494.1"/>
    <property type="molecule type" value="Genomic_DNA"/>
</dbReference>
<comment type="caution">
    <text evidence="1">The sequence shown here is derived from an EMBL/GenBank/DDBJ whole genome shotgun (WGS) entry which is preliminary data.</text>
</comment>